<gene>
    <name evidence="5" type="ORF">LODBEIA_P54770</name>
</gene>
<dbReference type="EMBL" id="OZ022411">
    <property type="protein sequence ID" value="CAK9441609.1"/>
    <property type="molecule type" value="Genomic_DNA"/>
</dbReference>
<dbReference type="RefSeq" id="XP_066832415.1">
    <property type="nucleotide sequence ID" value="XM_066975813.1"/>
</dbReference>
<evidence type="ECO:0000313" key="6">
    <source>
        <dbReference type="Proteomes" id="UP001497383"/>
    </source>
</evidence>
<dbReference type="Gene3D" id="3.90.1410.10">
    <property type="entry name" value="set domain protein methyltransferase, domain 1"/>
    <property type="match status" value="1"/>
</dbReference>
<protein>
    <recommendedName>
        <fullName evidence="4">SET domain-containing protein</fullName>
    </recommendedName>
</protein>
<feature type="domain" description="SET" evidence="4">
    <location>
        <begin position="32"/>
        <end position="280"/>
    </location>
</feature>
<dbReference type="PANTHER" id="PTHR13271">
    <property type="entry name" value="UNCHARACTERIZED PUTATIVE METHYLTRANSFERASE"/>
    <property type="match status" value="1"/>
</dbReference>
<evidence type="ECO:0000256" key="1">
    <source>
        <dbReference type="ARBA" id="ARBA00022603"/>
    </source>
</evidence>
<keyword evidence="2" id="KW-0808">Transferase</keyword>
<name>A0ABP0ZUC1_9ASCO</name>
<keyword evidence="1" id="KW-0489">Methyltransferase</keyword>
<keyword evidence="3" id="KW-0949">S-adenosyl-L-methionine</keyword>
<evidence type="ECO:0000313" key="5">
    <source>
        <dbReference type="EMBL" id="CAK9441609.1"/>
    </source>
</evidence>
<reference evidence="5 6" key="1">
    <citation type="submission" date="2024-03" db="EMBL/GenBank/DDBJ databases">
        <authorList>
            <person name="Brejova B."/>
        </authorList>
    </citation>
    <scope>NUCLEOTIDE SEQUENCE [LARGE SCALE GENOMIC DNA]</scope>
    <source>
        <strain evidence="5 6">CBS 14171</strain>
    </source>
</reference>
<dbReference type="InterPro" id="IPR044429">
    <property type="entry name" value="SETD4_SET"/>
</dbReference>
<evidence type="ECO:0000256" key="3">
    <source>
        <dbReference type="ARBA" id="ARBA00022691"/>
    </source>
</evidence>
<keyword evidence="6" id="KW-1185">Reference proteome</keyword>
<accession>A0ABP0ZUC1</accession>
<dbReference type="GeneID" id="92210673"/>
<dbReference type="PROSITE" id="PS50280">
    <property type="entry name" value="SET"/>
    <property type="match status" value="1"/>
</dbReference>
<organism evidence="5 6">
    <name type="scientific">Lodderomyces beijingensis</name>
    <dbReference type="NCBI Taxonomy" id="1775926"/>
    <lineage>
        <taxon>Eukaryota</taxon>
        <taxon>Fungi</taxon>
        <taxon>Dikarya</taxon>
        <taxon>Ascomycota</taxon>
        <taxon>Saccharomycotina</taxon>
        <taxon>Pichiomycetes</taxon>
        <taxon>Debaryomycetaceae</taxon>
        <taxon>Candida/Lodderomyces clade</taxon>
        <taxon>Lodderomyces</taxon>
    </lineage>
</organism>
<proteinExistence type="predicted"/>
<dbReference type="Pfam" id="PF00856">
    <property type="entry name" value="SET"/>
    <property type="match status" value="1"/>
</dbReference>
<evidence type="ECO:0000256" key="2">
    <source>
        <dbReference type="ARBA" id="ARBA00022679"/>
    </source>
</evidence>
<dbReference type="PANTHER" id="PTHR13271:SF47">
    <property type="entry name" value="ACTIN-HISTIDINE N-METHYLTRANSFERASE"/>
    <property type="match status" value="1"/>
</dbReference>
<dbReference type="SUPFAM" id="SSF82199">
    <property type="entry name" value="SET domain"/>
    <property type="match status" value="1"/>
</dbReference>
<dbReference type="InterPro" id="IPR046341">
    <property type="entry name" value="SET_dom_sf"/>
</dbReference>
<dbReference type="InterPro" id="IPR050600">
    <property type="entry name" value="SETD3_SETD6_MTase"/>
</dbReference>
<dbReference type="Proteomes" id="UP001497383">
    <property type="component" value="Chromosome 7"/>
</dbReference>
<sequence length="436" mass="50836">MLDFDKRVEALLEWIKYTEDDRKPSTHSFISPKITVKNVEDSGRGIYAATASGISPHELIMNIPHAFLLNFTTVLNHIAKFNKMELDRHVYVPYDVKEDEFTEIYKQLTKPELLRLSSFQLLGMYLTFERKRPHSYWKPFIDMLPEMGEFELMPIRYSQDLKRLLPDTTRQMNDKLEKRFENDYDMVVKLLSSKTTAETVSKLLPKEEFLLSWLCINSRCLYMDLPTSHESSDNFTMAPYIDFINHSCDDHCTLKIDGRGFQITTTNSYASDEQLFLSYGPHSNDFLLTEYGFTVPENKWNDLDISRYILPLLKPATVVDFLKDADYYDTYTLNRDGLSFRTEVALATLQESNPAESRRLRALINGNIDSTVYKRHSQIVLAEILKKVIHEAENHQYLEFANDADPVKQAQMRAIGSLYKDRLLLARRVLEQKLDK</sequence>
<dbReference type="InterPro" id="IPR001214">
    <property type="entry name" value="SET_dom"/>
</dbReference>
<dbReference type="InterPro" id="IPR016852">
    <property type="entry name" value="SET_MeTrfase"/>
</dbReference>
<dbReference type="CDD" id="cd19177">
    <property type="entry name" value="SET_SETD4"/>
    <property type="match status" value="1"/>
</dbReference>
<dbReference type="PIRSF" id="PIRSF027158">
    <property type="entry name" value="Lys_MTase_YDR198C_prd"/>
    <property type="match status" value="1"/>
</dbReference>
<evidence type="ECO:0000259" key="4">
    <source>
        <dbReference type="PROSITE" id="PS50280"/>
    </source>
</evidence>